<evidence type="ECO:0000259" key="3">
    <source>
        <dbReference type="PROSITE" id="PS50118"/>
    </source>
</evidence>
<dbReference type="AlphaFoldDB" id="A0ABD3MIP4"/>
<dbReference type="InterPro" id="IPR042477">
    <property type="entry name" value="HMGXB4"/>
</dbReference>
<dbReference type="InterPro" id="IPR036910">
    <property type="entry name" value="HMG_box_dom_sf"/>
</dbReference>
<proteinExistence type="predicted"/>
<protein>
    <recommendedName>
        <fullName evidence="3">HMG box domain-containing protein</fullName>
    </recommendedName>
</protein>
<dbReference type="Pfam" id="PF00505">
    <property type="entry name" value="HMG_box"/>
    <property type="match status" value="1"/>
</dbReference>
<feature type="domain" description="HMG box" evidence="3">
    <location>
        <begin position="20"/>
        <end position="71"/>
    </location>
</feature>
<dbReference type="EMBL" id="JALLAZ020001787">
    <property type="protein sequence ID" value="KAL3763945.1"/>
    <property type="molecule type" value="Genomic_DNA"/>
</dbReference>
<dbReference type="Gene3D" id="1.10.30.10">
    <property type="entry name" value="High mobility group box domain"/>
    <property type="match status" value="1"/>
</dbReference>
<feature type="compositionally biased region" description="Basic residues" evidence="2">
    <location>
        <begin position="7"/>
        <end position="22"/>
    </location>
</feature>
<feature type="DNA-binding region" description="HMG box" evidence="1">
    <location>
        <begin position="20"/>
        <end position="71"/>
    </location>
</feature>
<dbReference type="GO" id="GO:0005634">
    <property type="term" value="C:nucleus"/>
    <property type="evidence" value="ECO:0007669"/>
    <property type="project" value="UniProtKB-UniRule"/>
</dbReference>
<gene>
    <name evidence="4" type="ORF">ACHAW5_004630</name>
</gene>
<keyword evidence="5" id="KW-1185">Reference proteome</keyword>
<dbReference type="SMART" id="SM00398">
    <property type="entry name" value="HMG"/>
    <property type="match status" value="1"/>
</dbReference>
<dbReference type="SUPFAM" id="SSF47095">
    <property type="entry name" value="HMG-box"/>
    <property type="match status" value="1"/>
</dbReference>
<keyword evidence="1" id="KW-0539">Nucleus</keyword>
<comment type="caution">
    <text evidence="4">The sequence shown here is derived from an EMBL/GenBank/DDBJ whole genome shotgun (WGS) entry which is preliminary data.</text>
</comment>
<dbReference type="PANTHER" id="PTHR46584:SF1">
    <property type="entry name" value="HMG DOMAIN-CONTAINING PROTEIN 4"/>
    <property type="match status" value="1"/>
</dbReference>
<keyword evidence="1" id="KW-0238">DNA-binding</keyword>
<evidence type="ECO:0000256" key="2">
    <source>
        <dbReference type="SAM" id="MobiDB-lite"/>
    </source>
</evidence>
<accession>A0ABD3MIP4</accession>
<feature type="region of interest" description="Disordered" evidence="2">
    <location>
        <begin position="1"/>
        <end position="22"/>
    </location>
</feature>
<dbReference type="CDD" id="cd00084">
    <property type="entry name" value="HMG-box_SF"/>
    <property type="match status" value="1"/>
</dbReference>
<dbReference type="PROSITE" id="PS50118">
    <property type="entry name" value="HMG_BOX_2"/>
    <property type="match status" value="1"/>
</dbReference>
<evidence type="ECO:0000313" key="4">
    <source>
        <dbReference type="EMBL" id="KAL3763945.1"/>
    </source>
</evidence>
<evidence type="ECO:0000313" key="5">
    <source>
        <dbReference type="Proteomes" id="UP001530315"/>
    </source>
</evidence>
<reference evidence="4 5" key="1">
    <citation type="submission" date="2024-10" db="EMBL/GenBank/DDBJ databases">
        <title>Updated reference genomes for cyclostephanoid diatoms.</title>
        <authorList>
            <person name="Roberts W.R."/>
            <person name="Alverson A.J."/>
        </authorList>
    </citation>
    <scope>NUCLEOTIDE SEQUENCE [LARGE SCALE GENOMIC DNA]</scope>
    <source>
        <strain evidence="4 5">AJA276-08</strain>
    </source>
</reference>
<dbReference type="Proteomes" id="UP001530315">
    <property type="component" value="Unassembled WGS sequence"/>
</dbReference>
<sequence length="71" mass="7846">MTETKKKSAPKKAAAKGGSGKKKVTGYMLFAKEMRQKVIGEKPELTFGEVGKELGARWRALSEEQKAAYKK</sequence>
<name>A0ABD3MIP4_9STRA</name>
<organism evidence="4 5">
    <name type="scientific">Stephanodiscus triporus</name>
    <dbReference type="NCBI Taxonomy" id="2934178"/>
    <lineage>
        <taxon>Eukaryota</taxon>
        <taxon>Sar</taxon>
        <taxon>Stramenopiles</taxon>
        <taxon>Ochrophyta</taxon>
        <taxon>Bacillariophyta</taxon>
        <taxon>Coscinodiscophyceae</taxon>
        <taxon>Thalassiosirophycidae</taxon>
        <taxon>Stephanodiscales</taxon>
        <taxon>Stephanodiscaceae</taxon>
        <taxon>Stephanodiscus</taxon>
    </lineage>
</organism>
<dbReference type="PANTHER" id="PTHR46584">
    <property type="entry name" value="HMG DOMAIN-CONTAINING PROTEIN 4"/>
    <property type="match status" value="1"/>
</dbReference>
<dbReference type="GO" id="GO:0003677">
    <property type="term" value="F:DNA binding"/>
    <property type="evidence" value="ECO:0007669"/>
    <property type="project" value="UniProtKB-UniRule"/>
</dbReference>
<evidence type="ECO:0000256" key="1">
    <source>
        <dbReference type="PROSITE-ProRule" id="PRU00267"/>
    </source>
</evidence>
<dbReference type="InterPro" id="IPR009071">
    <property type="entry name" value="HMG_box_dom"/>
</dbReference>